<reference evidence="2" key="1">
    <citation type="submission" date="2024-05" db="EMBL/GenBank/DDBJ databases">
        <authorList>
            <person name="Kim S."/>
            <person name="Heo J."/>
            <person name="Choi H."/>
            <person name="Choi Y."/>
            <person name="Kwon S.-W."/>
            <person name="Kim Y."/>
        </authorList>
    </citation>
    <scope>NUCLEOTIDE SEQUENCE</scope>
    <source>
        <strain evidence="2">KACC 23697</strain>
    </source>
</reference>
<dbReference type="RefSeq" id="WP_406824611.1">
    <property type="nucleotide sequence ID" value="NZ_CP157485.1"/>
</dbReference>
<dbReference type="AlphaFoldDB" id="A0AAU7K366"/>
<proteinExistence type="predicted"/>
<gene>
    <name evidence="2" type="ORF">ABEG20_17825</name>
</gene>
<name>A0AAU7K366_9SPHI</name>
<evidence type="ECO:0000256" key="1">
    <source>
        <dbReference type="SAM" id="SignalP"/>
    </source>
</evidence>
<evidence type="ECO:0000313" key="2">
    <source>
        <dbReference type="EMBL" id="XBO47147.1"/>
    </source>
</evidence>
<accession>A0AAU7K366</accession>
<feature type="signal peptide" evidence="1">
    <location>
        <begin position="1"/>
        <end position="24"/>
    </location>
</feature>
<feature type="chain" id="PRO_5043470492" evidence="1">
    <location>
        <begin position="25"/>
        <end position="219"/>
    </location>
</feature>
<protein>
    <submittedName>
        <fullName evidence="2">Uncharacterized protein</fullName>
    </submittedName>
</protein>
<organism evidence="2">
    <name type="scientific">Pedobacter sp. KACC 23697</name>
    <dbReference type="NCBI Taxonomy" id="3149230"/>
    <lineage>
        <taxon>Bacteria</taxon>
        <taxon>Pseudomonadati</taxon>
        <taxon>Bacteroidota</taxon>
        <taxon>Sphingobacteriia</taxon>
        <taxon>Sphingobacteriales</taxon>
        <taxon>Sphingobacteriaceae</taxon>
        <taxon>Pedobacter</taxon>
    </lineage>
</organism>
<keyword evidence="1" id="KW-0732">Signal</keyword>
<dbReference type="EMBL" id="CP157485">
    <property type="protein sequence ID" value="XBO47147.1"/>
    <property type="molecule type" value="Genomic_DNA"/>
</dbReference>
<sequence>MKLNTKILGTILFVSLLAANNLRAQYQFVADEKGKLLTDKRYENVEGSAYLFPDWKTGEVITNEKKLVQNLSLKYDQVADNLLFQANGASYEFTPKVASFVIKSGNVSRKFIYLTKEAGAPLNGYFESLADGKFKLYKKAKKIVLEAKGYNSANINKVIDENKKYYYVEKGKFKELKPNKKAIESAFADHKSEVDAYLATNKGLKDEEDIISFFQFLNR</sequence>